<dbReference type="OrthoDB" id="261242at2"/>
<reference evidence="1 2" key="1">
    <citation type="submission" date="2019-02" db="EMBL/GenBank/DDBJ databases">
        <title>Deep-cultivation of Planctomycetes and their phenomic and genomic characterization uncovers novel biology.</title>
        <authorList>
            <person name="Wiegand S."/>
            <person name="Jogler M."/>
            <person name="Boedeker C."/>
            <person name="Pinto D."/>
            <person name="Vollmers J."/>
            <person name="Rivas-Marin E."/>
            <person name="Kohn T."/>
            <person name="Peeters S.H."/>
            <person name="Heuer A."/>
            <person name="Rast P."/>
            <person name="Oberbeckmann S."/>
            <person name="Bunk B."/>
            <person name="Jeske O."/>
            <person name="Meyerdierks A."/>
            <person name="Storesund J.E."/>
            <person name="Kallscheuer N."/>
            <person name="Luecker S."/>
            <person name="Lage O.M."/>
            <person name="Pohl T."/>
            <person name="Merkel B.J."/>
            <person name="Hornburger P."/>
            <person name="Mueller R.-W."/>
            <person name="Bruemmer F."/>
            <person name="Labrenz M."/>
            <person name="Spormann A.M."/>
            <person name="Op Den Camp H."/>
            <person name="Overmann J."/>
            <person name="Amann R."/>
            <person name="Jetten M.S.M."/>
            <person name="Mascher T."/>
            <person name="Medema M.H."/>
            <person name="Devos D.P."/>
            <person name="Kaster A.-K."/>
            <person name="Ovreas L."/>
            <person name="Rohde M."/>
            <person name="Galperin M.Y."/>
            <person name="Jogler C."/>
        </authorList>
    </citation>
    <scope>NUCLEOTIDE SEQUENCE [LARGE SCALE GENOMIC DNA]</scope>
    <source>
        <strain evidence="1 2">Poly51</strain>
    </source>
</reference>
<organism evidence="1 2">
    <name type="scientific">Rubripirellula tenax</name>
    <dbReference type="NCBI Taxonomy" id="2528015"/>
    <lineage>
        <taxon>Bacteria</taxon>
        <taxon>Pseudomonadati</taxon>
        <taxon>Planctomycetota</taxon>
        <taxon>Planctomycetia</taxon>
        <taxon>Pirellulales</taxon>
        <taxon>Pirellulaceae</taxon>
        <taxon>Rubripirellula</taxon>
    </lineage>
</organism>
<comment type="caution">
    <text evidence="1">The sequence shown here is derived from an EMBL/GenBank/DDBJ whole genome shotgun (WGS) entry which is preliminary data.</text>
</comment>
<evidence type="ECO:0000313" key="1">
    <source>
        <dbReference type="EMBL" id="TWU47317.1"/>
    </source>
</evidence>
<evidence type="ECO:0000313" key="2">
    <source>
        <dbReference type="Proteomes" id="UP000318288"/>
    </source>
</evidence>
<keyword evidence="2" id="KW-1185">Reference proteome</keyword>
<gene>
    <name evidence="1" type="ORF">Poly51_51170</name>
</gene>
<protein>
    <submittedName>
        <fullName evidence="1">Uncharacterized protein</fullName>
    </submittedName>
</protein>
<accession>A0A5C6EH06</accession>
<dbReference type="Proteomes" id="UP000318288">
    <property type="component" value="Unassembled WGS sequence"/>
</dbReference>
<name>A0A5C6EH06_9BACT</name>
<sequence length="218" mass="23669">MNHWTTDGLGLAQLHCGGEPWKFDARGGSAGIQCGALSLASVDDDRLPAAGEQFVRGNQWHVNYPQGDESFALRLVLSPIASTSDRLVVEACISIQTDLLDTHPKIDVDVMCDDIDSFVPSDQWGDDEVRGSGVAPISLAKSKGHSIAVLLGTHDSPFTTNHSTDSLLRLRLFGDFLEKGVIRRALPWIVIDRSGTLPTESELTQLWQQLVASPIPLT</sequence>
<proteinExistence type="predicted"/>
<dbReference type="RefSeq" id="WP_146461036.1">
    <property type="nucleotide sequence ID" value="NZ_SJPW01000007.1"/>
</dbReference>
<dbReference type="AlphaFoldDB" id="A0A5C6EH06"/>
<dbReference type="EMBL" id="SJPW01000007">
    <property type="protein sequence ID" value="TWU47317.1"/>
    <property type="molecule type" value="Genomic_DNA"/>
</dbReference>